<dbReference type="GO" id="GO:0005524">
    <property type="term" value="F:ATP binding"/>
    <property type="evidence" value="ECO:0007669"/>
    <property type="project" value="UniProtKB-UniRule"/>
</dbReference>
<keyword evidence="10 12" id="KW-0139">CF(1)</keyword>
<keyword evidence="5 12" id="KW-0547">Nucleotide-binding</keyword>
<dbReference type="InterPro" id="IPR020003">
    <property type="entry name" value="ATPase_a/bsu_AS"/>
</dbReference>
<evidence type="ECO:0000256" key="5">
    <source>
        <dbReference type="ARBA" id="ARBA00022741"/>
    </source>
</evidence>
<keyword evidence="4 12" id="KW-1003">Cell membrane</keyword>
<evidence type="ECO:0000256" key="3">
    <source>
        <dbReference type="ARBA" id="ARBA00022448"/>
    </source>
</evidence>
<evidence type="ECO:0000259" key="14">
    <source>
        <dbReference type="Pfam" id="PF00006"/>
    </source>
</evidence>
<comment type="function">
    <text evidence="12">Produces ATP from ADP in the presence of a proton gradient across the membrane. The alpha chain is a regulatory subunit.</text>
</comment>
<accession>A0A6J4KZG0</accession>
<dbReference type="CDD" id="cd18116">
    <property type="entry name" value="ATP-synt_F1_alpha_N"/>
    <property type="match status" value="1"/>
</dbReference>
<evidence type="ECO:0000256" key="1">
    <source>
        <dbReference type="ARBA" id="ARBA00004170"/>
    </source>
</evidence>
<protein>
    <recommendedName>
        <fullName evidence="12">ATP synthase subunit alpha</fullName>
        <ecNumber evidence="12">7.1.2.2</ecNumber>
    </recommendedName>
    <alternativeName>
        <fullName evidence="12">ATP synthase F1 sector subunit alpha</fullName>
    </alternativeName>
    <alternativeName>
        <fullName evidence="12">F-ATPase subunit alpha</fullName>
    </alternativeName>
</protein>
<dbReference type="PROSITE" id="PS00152">
    <property type="entry name" value="ATPASE_ALPHA_BETA"/>
    <property type="match status" value="1"/>
</dbReference>
<dbReference type="InterPro" id="IPR005294">
    <property type="entry name" value="ATP_synth_F1_asu"/>
</dbReference>
<keyword evidence="9 12" id="KW-0472">Membrane</keyword>
<feature type="compositionally biased region" description="Basic and acidic residues" evidence="13">
    <location>
        <begin position="530"/>
        <end position="539"/>
    </location>
</feature>
<dbReference type="InterPro" id="IPR023366">
    <property type="entry name" value="ATP_synth_asu-like_sf"/>
</dbReference>
<dbReference type="GO" id="GO:0043531">
    <property type="term" value="F:ADP binding"/>
    <property type="evidence" value="ECO:0007669"/>
    <property type="project" value="TreeGrafter"/>
</dbReference>
<evidence type="ECO:0000313" key="17">
    <source>
        <dbReference type="EMBL" id="CAA9317471.1"/>
    </source>
</evidence>
<dbReference type="NCBIfam" id="NF009884">
    <property type="entry name" value="PRK13343.1"/>
    <property type="match status" value="1"/>
</dbReference>
<keyword evidence="12" id="KW-0375">Hydrogen ion transport</keyword>
<feature type="domain" description="ATPase F1/V1/A1 complex alpha/beta subunit N-terminal" evidence="16">
    <location>
        <begin position="29"/>
        <end position="95"/>
    </location>
</feature>
<dbReference type="Pfam" id="PF00306">
    <property type="entry name" value="ATP-synt_ab_C"/>
    <property type="match status" value="1"/>
</dbReference>
<evidence type="ECO:0000256" key="4">
    <source>
        <dbReference type="ARBA" id="ARBA00022475"/>
    </source>
</evidence>
<keyword evidence="6 12" id="KW-0067">ATP-binding</keyword>
<dbReference type="InterPro" id="IPR038376">
    <property type="entry name" value="ATP_synth_asu_C_sf"/>
</dbReference>
<dbReference type="EMBL" id="CADCUB010000052">
    <property type="protein sequence ID" value="CAA9317471.1"/>
    <property type="molecule type" value="Genomic_DNA"/>
</dbReference>
<dbReference type="SUPFAM" id="SSF52540">
    <property type="entry name" value="P-loop containing nucleoside triphosphate hydrolases"/>
    <property type="match status" value="1"/>
</dbReference>
<feature type="region of interest" description="Disordered" evidence="13">
    <location>
        <begin position="518"/>
        <end position="549"/>
    </location>
</feature>
<dbReference type="EC" id="7.1.2.2" evidence="12"/>
<keyword evidence="17" id="KW-0378">Hydrolase</keyword>
<dbReference type="SUPFAM" id="SSF50615">
    <property type="entry name" value="N-terminal domain of alpha and beta subunits of F1 ATP synthase"/>
    <property type="match status" value="1"/>
</dbReference>
<dbReference type="PANTHER" id="PTHR48082">
    <property type="entry name" value="ATP SYNTHASE SUBUNIT ALPHA, MITOCHONDRIAL"/>
    <property type="match status" value="1"/>
</dbReference>
<dbReference type="InterPro" id="IPR000793">
    <property type="entry name" value="ATP_synth_asu_C"/>
</dbReference>
<dbReference type="InterPro" id="IPR004100">
    <property type="entry name" value="ATPase_F1/V1/A1_a/bsu_N"/>
</dbReference>
<keyword evidence="3 12" id="KW-0813">Transport</keyword>
<dbReference type="NCBIfam" id="TIGR00962">
    <property type="entry name" value="atpA"/>
    <property type="match status" value="1"/>
</dbReference>
<dbReference type="GO" id="GO:0005886">
    <property type="term" value="C:plasma membrane"/>
    <property type="evidence" value="ECO:0007669"/>
    <property type="project" value="UniProtKB-SubCell"/>
</dbReference>
<sequence>MTELSIRPEDVRSAIEQYVTSYSAETTREEVGTVTEVGDGIARVEGLYSTMANELLEFEGGVLGLALNLDTREVGAVILGDPAGIEEGQAVRRTGDILSVPVGDGFLGRVVDPLGQPIDGKGEIVAEGRRILELQAPTVVQRQPVGEPLQTGIKAVDAMTAIGRGQRQLIIGDRQTGKSAVALDAIINQRENWATGDPKKQVKCIYVAIGQKGSTIAEIVGRLEDAGAMEYTTVVAAPASQPAGFKYLAPYTGSSIGQHWMYNGQHVLIVFDDLSKQADAYRAISLLLRRPPGREAYPGDVFYLHSRLLERCAKLSDDLGGGSMTGLPLIETKGNDVSAFIPTNVISITDGQIFLETDLFNSGVRPAINVGISVSRVGGSAQIKAMKSVSGRLRLDLAQFRELEAFAAFGSDLDKASKAQLERGARLVELLKQPQYSPFPVERQVVSIWAGTNGYLDDVPVSDIRRFEAEFLDFVGRSRPAIYDAIVQTGKLEDSTVSEMESAIGEFKRSFTTGEGKSLVNEAPAEAMDAEERGQEKITRYAQPSSVKR</sequence>
<dbReference type="InterPro" id="IPR027417">
    <property type="entry name" value="P-loop_NTPase"/>
</dbReference>
<dbReference type="Pfam" id="PF02874">
    <property type="entry name" value="ATP-synt_ab_N"/>
    <property type="match status" value="1"/>
</dbReference>
<dbReference type="GO" id="GO:0045259">
    <property type="term" value="C:proton-transporting ATP synthase complex"/>
    <property type="evidence" value="ECO:0007669"/>
    <property type="project" value="UniProtKB-KW"/>
</dbReference>
<dbReference type="AlphaFoldDB" id="A0A6J4KZG0"/>
<dbReference type="Gene3D" id="1.20.150.20">
    <property type="entry name" value="ATP synthase alpha/beta chain, C-terminal domain"/>
    <property type="match status" value="1"/>
</dbReference>
<evidence type="ECO:0000259" key="15">
    <source>
        <dbReference type="Pfam" id="PF00306"/>
    </source>
</evidence>
<dbReference type="InterPro" id="IPR036121">
    <property type="entry name" value="ATPase_F1/V1/A1_a/bsu_N_sf"/>
</dbReference>
<evidence type="ECO:0000256" key="7">
    <source>
        <dbReference type="ARBA" id="ARBA00022967"/>
    </source>
</evidence>
<comment type="subcellular location">
    <subcellularLocation>
        <location evidence="12">Cell membrane</location>
        <topology evidence="12">Peripheral membrane protein</topology>
    </subcellularLocation>
    <subcellularLocation>
        <location evidence="1">Membrane</location>
        <topology evidence="1">Peripheral membrane protein</topology>
    </subcellularLocation>
</comment>
<dbReference type="InterPro" id="IPR000194">
    <property type="entry name" value="ATPase_F1/V1/A1_a/bsu_nucl-bd"/>
</dbReference>
<keyword evidence="11 12" id="KW-0066">ATP synthesis</keyword>
<evidence type="ECO:0000259" key="16">
    <source>
        <dbReference type="Pfam" id="PF02874"/>
    </source>
</evidence>
<evidence type="ECO:0000256" key="10">
    <source>
        <dbReference type="ARBA" id="ARBA00023196"/>
    </source>
</evidence>
<comment type="catalytic activity">
    <reaction evidence="12">
        <text>ATP + H2O + 4 H(+)(in) = ADP + phosphate + 5 H(+)(out)</text>
        <dbReference type="Rhea" id="RHEA:57720"/>
        <dbReference type="ChEBI" id="CHEBI:15377"/>
        <dbReference type="ChEBI" id="CHEBI:15378"/>
        <dbReference type="ChEBI" id="CHEBI:30616"/>
        <dbReference type="ChEBI" id="CHEBI:43474"/>
        <dbReference type="ChEBI" id="CHEBI:456216"/>
        <dbReference type="EC" id="7.1.2.2"/>
    </reaction>
</comment>
<keyword evidence="7 12" id="KW-1278">Translocase</keyword>
<evidence type="ECO:0000256" key="9">
    <source>
        <dbReference type="ARBA" id="ARBA00023136"/>
    </source>
</evidence>
<proteinExistence type="inferred from homology"/>
<name>A0A6J4KZG0_9ACTN</name>
<evidence type="ECO:0000256" key="2">
    <source>
        <dbReference type="ARBA" id="ARBA00008936"/>
    </source>
</evidence>
<keyword evidence="8 12" id="KW-0406">Ion transport</keyword>
<dbReference type="GO" id="GO:0016787">
    <property type="term" value="F:hydrolase activity"/>
    <property type="evidence" value="ECO:0007669"/>
    <property type="project" value="UniProtKB-KW"/>
</dbReference>
<reference evidence="17" key="1">
    <citation type="submission" date="2020-02" db="EMBL/GenBank/DDBJ databases">
        <authorList>
            <person name="Meier V. D."/>
        </authorList>
    </citation>
    <scope>NUCLEOTIDE SEQUENCE</scope>
    <source>
        <strain evidence="17">AVDCRST_MAG07</strain>
    </source>
</reference>
<organism evidence="17">
    <name type="scientific">uncultured Frankineae bacterium</name>
    <dbReference type="NCBI Taxonomy" id="437475"/>
    <lineage>
        <taxon>Bacteria</taxon>
        <taxon>Bacillati</taxon>
        <taxon>Actinomycetota</taxon>
        <taxon>Actinomycetes</taxon>
        <taxon>Frankiales</taxon>
        <taxon>environmental samples</taxon>
    </lineage>
</organism>
<dbReference type="PANTHER" id="PTHR48082:SF2">
    <property type="entry name" value="ATP SYNTHASE SUBUNIT ALPHA, MITOCHONDRIAL"/>
    <property type="match status" value="1"/>
</dbReference>
<dbReference type="Gene3D" id="3.40.50.300">
    <property type="entry name" value="P-loop containing nucleotide triphosphate hydrolases"/>
    <property type="match status" value="1"/>
</dbReference>
<dbReference type="GO" id="GO:0046933">
    <property type="term" value="F:proton-transporting ATP synthase activity, rotational mechanism"/>
    <property type="evidence" value="ECO:0007669"/>
    <property type="project" value="UniProtKB-UniRule"/>
</dbReference>
<dbReference type="CDD" id="cd18113">
    <property type="entry name" value="ATP-synt_F1_alpha_C"/>
    <property type="match status" value="1"/>
</dbReference>
<dbReference type="InterPro" id="IPR033732">
    <property type="entry name" value="ATP_synth_F1_a_nt-bd_dom"/>
</dbReference>
<dbReference type="FunFam" id="1.20.150.20:FF:000001">
    <property type="entry name" value="ATP synthase subunit alpha"/>
    <property type="match status" value="1"/>
</dbReference>
<feature type="binding site" evidence="12">
    <location>
        <begin position="172"/>
        <end position="179"/>
    </location>
    <ligand>
        <name>ATP</name>
        <dbReference type="ChEBI" id="CHEBI:30616"/>
    </ligand>
</feature>
<evidence type="ECO:0000256" key="11">
    <source>
        <dbReference type="ARBA" id="ARBA00023310"/>
    </source>
</evidence>
<dbReference type="FunFam" id="3.40.50.300:FF:000002">
    <property type="entry name" value="ATP synthase subunit alpha"/>
    <property type="match status" value="1"/>
</dbReference>
<comment type="similarity">
    <text evidence="2 12">Belongs to the ATPase alpha/beta chains family.</text>
</comment>
<dbReference type="HAMAP" id="MF_01346">
    <property type="entry name" value="ATP_synth_alpha_bact"/>
    <property type="match status" value="1"/>
</dbReference>
<evidence type="ECO:0000256" key="6">
    <source>
        <dbReference type="ARBA" id="ARBA00022840"/>
    </source>
</evidence>
<dbReference type="PIRSF" id="PIRSF039088">
    <property type="entry name" value="F_ATPase_subunit_alpha"/>
    <property type="match status" value="1"/>
</dbReference>
<dbReference type="Gene3D" id="2.40.30.20">
    <property type="match status" value="1"/>
</dbReference>
<dbReference type="CDD" id="cd01132">
    <property type="entry name" value="F1-ATPase_alpha_CD"/>
    <property type="match status" value="1"/>
</dbReference>
<dbReference type="SUPFAM" id="SSF47917">
    <property type="entry name" value="C-terminal domain of alpha and beta subunits of F1 ATP synthase"/>
    <property type="match status" value="1"/>
</dbReference>
<evidence type="ECO:0000256" key="8">
    <source>
        <dbReference type="ARBA" id="ARBA00023065"/>
    </source>
</evidence>
<dbReference type="FunFam" id="2.40.30.20:FF:000001">
    <property type="entry name" value="ATP synthase subunit alpha"/>
    <property type="match status" value="1"/>
</dbReference>
<evidence type="ECO:0000256" key="12">
    <source>
        <dbReference type="HAMAP-Rule" id="MF_01346"/>
    </source>
</evidence>
<feature type="domain" description="ATPase F1/V1/A1 complex alpha/beta subunit nucleotide-binding" evidence="14">
    <location>
        <begin position="152"/>
        <end position="375"/>
    </location>
</feature>
<evidence type="ECO:0000256" key="13">
    <source>
        <dbReference type="SAM" id="MobiDB-lite"/>
    </source>
</evidence>
<gene>
    <name evidence="12" type="primary">atpA</name>
    <name evidence="17" type="ORF">AVDCRST_MAG07-1567</name>
</gene>
<dbReference type="Pfam" id="PF00006">
    <property type="entry name" value="ATP-synt_ab"/>
    <property type="match status" value="1"/>
</dbReference>
<feature type="domain" description="ATP synthase alpha subunit C-terminal" evidence="15">
    <location>
        <begin position="382"/>
        <end position="507"/>
    </location>
</feature>
<feature type="site" description="Required for activity" evidence="12">
    <location>
        <position position="373"/>
    </location>
</feature>